<dbReference type="SUPFAM" id="SSF46785">
    <property type="entry name" value="Winged helix' DNA-binding domain"/>
    <property type="match status" value="1"/>
</dbReference>
<dbReference type="PANTHER" id="PTHR30363:SF4">
    <property type="entry name" value="GLYCEROL-3-PHOSPHATE REGULON REPRESSOR"/>
    <property type="match status" value="1"/>
</dbReference>
<evidence type="ECO:0000256" key="3">
    <source>
        <dbReference type="ARBA" id="ARBA00023015"/>
    </source>
</evidence>
<gene>
    <name evidence="7" type="ORF">GCM10010371_26370</name>
</gene>
<evidence type="ECO:0000313" key="8">
    <source>
        <dbReference type="Proteomes" id="UP000634660"/>
    </source>
</evidence>
<dbReference type="GO" id="GO:0003700">
    <property type="term" value="F:DNA-binding transcription factor activity"/>
    <property type="evidence" value="ECO:0007669"/>
    <property type="project" value="InterPro"/>
</dbReference>
<evidence type="ECO:0000256" key="5">
    <source>
        <dbReference type="ARBA" id="ARBA00024937"/>
    </source>
</evidence>
<dbReference type="InterPro" id="IPR014036">
    <property type="entry name" value="DeoR-like_C"/>
</dbReference>
<reference evidence="7" key="1">
    <citation type="journal article" date="2014" name="Int. J. Syst. Evol. Microbiol.">
        <title>Complete genome sequence of Corynebacterium casei LMG S-19264T (=DSM 44701T), isolated from a smear-ripened cheese.</title>
        <authorList>
            <consortium name="US DOE Joint Genome Institute (JGI-PGF)"/>
            <person name="Walter F."/>
            <person name="Albersmeier A."/>
            <person name="Kalinowski J."/>
            <person name="Ruckert C."/>
        </authorList>
    </citation>
    <scope>NUCLEOTIDE SEQUENCE</scope>
    <source>
        <strain evidence="7">JCM 4834</strain>
    </source>
</reference>
<comment type="caution">
    <text evidence="7">The sequence shown here is derived from an EMBL/GenBank/DDBJ whole genome shotgun (WGS) entry which is preliminary data.</text>
</comment>
<dbReference type="AlphaFoldDB" id="A0A918QR84"/>
<feature type="domain" description="HTH deoR-type" evidence="6">
    <location>
        <begin position="19"/>
        <end position="74"/>
    </location>
</feature>
<accession>A0A918QR84</accession>
<comment type="function">
    <text evidence="5">Repressor of the lactose catabolism operon. Galactose-6-phosphate is the inducer.</text>
</comment>
<keyword evidence="2" id="KW-0678">Repressor</keyword>
<dbReference type="InterPro" id="IPR036390">
    <property type="entry name" value="WH_DNA-bd_sf"/>
</dbReference>
<name>A0A918QR84_9ACTN</name>
<dbReference type="SMART" id="SM01134">
    <property type="entry name" value="DeoRC"/>
    <property type="match status" value="1"/>
</dbReference>
<dbReference type="SMART" id="SM00420">
    <property type="entry name" value="HTH_DEOR"/>
    <property type="match status" value="1"/>
</dbReference>
<protein>
    <recommendedName>
        <fullName evidence="1">Lactose phosphotransferase system repressor</fullName>
    </recommendedName>
</protein>
<evidence type="ECO:0000256" key="4">
    <source>
        <dbReference type="ARBA" id="ARBA00023163"/>
    </source>
</evidence>
<dbReference type="Pfam" id="PF08220">
    <property type="entry name" value="HTH_DeoR"/>
    <property type="match status" value="1"/>
</dbReference>
<dbReference type="PANTHER" id="PTHR30363">
    <property type="entry name" value="HTH-TYPE TRANSCRIPTIONAL REGULATOR SRLR-RELATED"/>
    <property type="match status" value="1"/>
</dbReference>
<organism evidence="7 8">
    <name type="scientific">Streptomyces subrutilus</name>
    <dbReference type="NCBI Taxonomy" id="36818"/>
    <lineage>
        <taxon>Bacteria</taxon>
        <taxon>Bacillati</taxon>
        <taxon>Actinomycetota</taxon>
        <taxon>Actinomycetes</taxon>
        <taxon>Kitasatosporales</taxon>
        <taxon>Streptomycetaceae</taxon>
        <taxon>Streptomyces</taxon>
    </lineage>
</organism>
<keyword evidence="3" id="KW-0805">Transcription regulation</keyword>
<evidence type="ECO:0000259" key="6">
    <source>
        <dbReference type="PROSITE" id="PS51000"/>
    </source>
</evidence>
<dbReference type="EMBL" id="BMVX01000008">
    <property type="protein sequence ID" value="GGZ65355.1"/>
    <property type="molecule type" value="Genomic_DNA"/>
</dbReference>
<keyword evidence="4" id="KW-0804">Transcription</keyword>
<dbReference type="PRINTS" id="PR00037">
    <property type="entry name" value="HTHLACR"/>
</dbReference>
<dbReference type="PROSITE" id="PS51000">
    <property type="entry name" value="HTH_DEOR_2"/>
    <property type="match status" value="1"/>
</dbReference>
<reference evidence="7" key="2">
    <citation type="submission" date="2020-09" db="EMBL/GenBank/DDBJ databases">
        <authorList>
            <person name="Sun Q."/>
            <person name="Ohkuma M."/>
        </authorList>
    </citation>
    <scope>NUCLEOTIDE SEQUENCE</scope>
    <source>
        <strain evidence="7">JCM 4834</strain>
    </source>
</reference>
<dbReference type="InterPro" id="IPR050313">
    <property type="entry name" value="Carb_Metab_HTH_regulators"/>
</dbReference>
<dbReference type="Gene3D" id="1.10.10.10">
    <property type="entry name" value="Winged helix-like DNA-binding domain superfamily/Winged helix DNA-binding domain"/>
    <property type="match status" value="1"/>
</dbReference>
<evidence type="ECO:0000313" key="7">
    <source>
        <dbReference type="EMBL" id="GGZ65355.1"/>
    </source>
</evidence>
<dbReference type="InterPro" id="IPR036388">
    <property type="entry name" value="WH-like_DNA-bd_sf"/>
</dbReference>
<dbReference type="Proteomes" id="UP000634660">
    <property type="component" value="Unassembled WGS sequence"/>
</dbReference>
<dbReference type="SUPFAM" id="SSF100950">
    <property type="entry name" value="NagB/RpiA/CoA transferase-like"/>
    <property type="match status" value="1"/>
</dbReference>
<dbReference type="InterPro" id="IPR001034">
    <property type="entry name" value="DeoR_HTH"/>
</dbReference>
<sequence length="269" mass="28415">MRAADARTGAGGRGIGMRAEERHQRLLAWARSEGRVEVASIARELGVAVETVRRDLSGLERRGLVRRTHGGAYPVESAGFETDLARRGTLHVEDKRRIAAEGVRLLGGAETVFVDEGHTPRLLASLLPADRPLTVVTASLPTAAALAGSPNTTVLLLGGRVRTPTPATAGSWAAAMLSGFVIDLAYIGSDGISRESGLTTPDPVVADVKAKALEVSRRRVFLGHHGKFGAGGFCRFAEVADFEAIVTDTGLAAAEAHRYSLLGPRIIRV</sequence>
<evidence type="ECO:0000256" key="1">
    <source>
        <dbReference type="ARBA" id="ARBA00021390"/>
    </source>
</evidence>
<dbReference type="InterPro" id="IPR037171">
    <property type="entry name" value="NagB/RpiA_transferase-like"/>
</dbReference>
<evidence type="ECO:0000256" key="2">
    <source>
        <dbReference type="ARBA" id="ARBA00022491"/>
    </source>
</evidence>
<dbReference type="Pfam" id="PF00455">
    <property type="entry name" value="DeoRC"/>
    <property type="match status" value="1"/>
</dbReference>
<proteinExistence type="predicted"/>